<name>A0A834LZU2_RHYFE</name>
<dbReference type="EMBL" id="JAACXV010014628">
    <property type="protein sequence ID" value="KAF7265378.1"/>
    <property type="molecule type" value="Genomic_DNA"/>
</dbReference>
<keyword evidence="3" id="KW-0732">Signal</keyword>
<dbReference type="OrthoDB" id="7429417at2759"/>
<protein>
    <submittedName>
        <fullName evidence="4">Uncharacterized protein</fullName>
    </submittedName>
</protein>
<evidence type="ECO:0000313" key="4">
    <source>
        <dbReference type="EMBL" id="KAF7265378.1"/>
    </source>
</evidence>
<evidence type="ECO:0000313" key="5">
    <source>
        <dbReference type="Proteomes" id="UP000625711"/>
    </source>
</evidence>
<dbReference type="GO" id="GO:0016020">
    <property type="term" value="C:membrane"/>
    <property type="evidence" value="ECO:0007669"/>
    <property type="project" value="TreeGrafter"/>
</dbReference>
<evidence type="ECO:0000256" key="2">
    <source>
        <dbReference type="SAM" id="Phobius"/>
    </source>
</evidence>
<feature type="compositionally biased region" description="Acidic residues" evidence="1">
    <location>
        <begin position="126"/>
        <end position="143"/>
    </location>
</feature>
<feature type="transmembrane region" description="Helical" evidence="2">
    <location>
        <begin position="178"/>
        <end position="202"/>
    </location>
</feature>
<feature type="chain" id="PRO_5032334439" evidence="3">
    <location>
        <begin position="17"/>
        <end position="442"/>
    </location>
</feature>
<comment type="caution">
    <text evidence="4">The sequence shown here is derived from an EMBL/GenBank/DDBJ whole genome shotgun (WGS) entry which is preliminary data.</text>
</comment>
<keyword evidence="2" id="KW-0812">Transmembrane</keyword>
<feature type="transmembrane region" description="Helical" evidence="2">
    <location>
        <begin position="380"/>
        <end position="401"/>
    </location>
</feature>
<dbReference type="PANTHER" id="PTHR21879">
    <property type="entry name" value="FI03362P-RELATED-RELATED"/>
    <property type="match status" value="1"/>
</dbReference>
<evidence type="ECO:0000256" key="3">
    <source>
        <dbReference type="SAM" id="SignalP"/>
    </source>
</evidence>
<feature type="region of interest" description="Disordered" evidence="1">
    <location>
        <begin position="124"/>
        <end position="154"/>
    </location>
</feature>
<sequence>MIWILLALSIVGWSSGHSLNQSTDLRNSTLKDDESFKGRQISNYVGMISCVANYDVSCFLDVAQDYLELKRTELLVEADAEALKSTGRADPDAKPSYLAELIGKLIKEFGGMFRGGFGGFLQSREGEDDDDTEDSDEEDDGDSTEVSARSSTGVSEMRTLDGLSQKKKKKKKKPLKSLIRLIKVALIALIIVLKLGILLKVLQTAMQFKFLLISVATFAIQAFKFWTNLKNKNDHHEEIIYKNPYLSGDEYSSPGGGSSYGGEYNAARNFPSAQHMAYSHHAPMDISFVRLFCETFSLNSGIHDINIVCHFKDIKAICVRLLSVNNEKPVECSIGTYSLITPVCGLGRRRTFHLNTSSVEAKGHHHQYDKIADGKSKKQLINEAIVLLKITLVIAAVALAITVLGALAGVGALTLKCLAAVAIVKFLLIKKFSNSGHQYYHD</sequence>
<evidence type="ECO:0000256" key="1">
    <source>
        <dbReference type="SAM" id="MobiDB-lite"/>
    </source>
</evidence>
<proteinExistence type="predicted"/>
<dbReference type="InterPro" id="IPR012464">
    <property type="entry name" value="DUF1676"/>
</dbReference>
<keyword evidence="5" id="KW-1185">Reference proteome</keyword>
<keyword evidence="2" id="KW-1133">Transmembrane helix</keyword>
<gene>
    <name evidence="4" type="ORF">GWI33_021224</name>
</gene>
<keyword evidence="2" id="KW-0472">Membrane</keyword>
<reference evidence="4" key="1">
    <citation type="submission" date="2020-08" db="EMBL/GenBank/DDBJ databases">
        <title>Genome sequencing and assembly of the red palm weevil Rhynchophorus ferrugineus.</title>
        <authorList>
            <person name="Dias G.B."/>
            <person name="Bergman C.M."/>
            <person name="Manee M."/>
        </authorList>
    </citation>
    <scope>NUCLEOTIDE SEQUENCE</scope>
    <source>
        <strain evidence="4">AA-2017</strain>
        <tissue evidence="4">Whole larva</tissue>
    </source>
</reference>
<dbReference type="Proteomes" id="UP000625711">
    <property type="component" value="Unassembled WGS sequence"/>
</dbReference>
<feature type="signal peptide" evidence="3">
    <location>
        <begin position="1"/>
        <end position="16"/>
    </location>
</feature>
<organism evidence="4 5">
    <name type="scientific">Rhynchophorus ferrugineus</name>
    <name type="common">Red palm weevil</name>
    <name type="synonym">Curculio ferrugineus</name>
    <dbReference type="NCBI Taxonomy" id="354439"/>
    <lineage>
        <taxon>Eukaryota</taxon>
        <taxon>Metazoa</taxon>
        <taxon>Ecdysozoa</taxon>
        <taxon>Arthropoda</taxon>
        <taxon>Hexapoda</taxon>
        <taxon>Insecta</taxon>
        <taxon>Pterygota</taxon>
        <taxon>Neoptera</taxon>
        <taxon>Endopterygota</taxon>
        <taxon>Coleoptera</taxon>
        <taxon>Polyphaga</taxon>
        <taxon>Cucujiformia</taxon>
        <taxon>Curculionidae</taxon>
        <taxon>Dryophthorinae</taxon>
        <taxon>Rhynchophorus</taxon>
    </lineage>
</organism>
<accession>A0A834LZU2</accession>
<feature type="transmembrane region" description="Helical" evidence="2">
    <location>
        <begin position="407"/>
        <end position="428"/>
    </location>
</feature>
<dbReference type="AlphaFoldDB" id="A0A834LZU2"/>
<feature type="transmembrane region" description="Helical" evidence="2">
    <location>
        <begin position="208"/>
        <end position="226"/>
    </location>
</feature>